<proteinExistence type="predicted"/>
<comment type="caution">
    <text evidence="2">The sequence shown here is derived from an EMBL/GenBank/DDBJ whole genome shotgun (WGS) entry which is preliminary data.</text>
</comment>
<keyword evidence="1" id="KW-1133">Transmembrane helix</keyword>
<feature type="transmembrane region" description="Helical" evidence="1">
    <location>
        <begin position="164"/>
        <end position="184"/>
    </location>
</feature>
<feature type="transmembrane region" description="Helical" evidence="1">
    <location>
        <begin position="116"/>
        <end position="136"/>
    </location>
</feature>
<name>A0A9X3LB52_9BACI</name>
<organism evidence="2 3">
    <name type="scientific">Psychrobacillus psychrodurans</name>
    <dbReference type="NCBI Taxonomy" id="126157"/>
    <lineage>
        <taxon>Bacteria</taxon>
        <taxon>Bacillati</taxon>
        <taxon>Bacillota</taxon>
        <taxon>Bacilli</taxon>
        <taxon>Bacillales</taxon>
        <taxon>Bacillaceae</taxon>
        <taxon>Psychrobacillus</taxon>
    </lineage>
</organism>
<evidence type="ECO:0000313" key="2">
    <source>
        <dbReference type="EMBL" id="MCZ8534773.1"/>
    </source>
</evidence>
<feature type="transmembrane region" description="Helical" evidence="1">
    <location>
        <begin position="142"/>
        <end position="157"/>
    </location>
</feature>
<dbReference type="EMBL" id="JAMKBI010000013">
    <property type="protein sequence ID" value="MCZ8534773.1"/>
    <property type="molecule type" value="Genomic_DNA"/>
</dbReference>
<feature type="transmembrane region" description="Helical" evidence="1">
    <location>
        <begin position="85"/>
        <end position="104"/>
    </location>
</feature>
<reference evidence="2" key="1">
    <citation type="submission" date="2022-05" db="EMBL/GenBank/DDBJ databases">
        <authorList>
            <person name="Colautti A."/>
            <person name="Iacumin L."/>
        </authorList>
    </citation>
    <scope>NUCLEOTIDE SEQUENCE</scope>
    <source>
        <strain evidence="2">DSM 30747</strain>
    </source>
</reference>
<evidence type="ECO:0000313" key="3">
    <source>
        <dbReference type="Proteomes" id="UP001152172"/>
    </source>
</evidence>
<keyword evidence="1" id="KW-0472">Membrane</keyword>
<dbReference type="RefSeq" id="WP_269922874.1">
    <property type="nucleotide sequence ID" value="NZ_JAMKBI010000013.1"/>
</dbReference>
<sequence>MSLQRKQIIMNEISFWKKNKLLPEHYCDFLLALYAQGENNGDEQTENSSKAVLAKKQKTKVILYTIVGLLTAILLASLFVATTAIFIPIILVAIAILSFLYIAIKLVKNKSVMAPLLFVFSALLLLALSFKVWDIYFGDNPLLLIGLIFGNCLLWLFSGLLMKLVYFSISGILGILIIIGYFIFN</sequence>
<keyword evidence="3" id="KW-1185">Reference proteome</keyword>
<feature type="transmembrane region" description="Helical" evidence="1">
    <location>
        <begin position="61"/>
        <end position="79"/>
    </location>
</feature>
<gene>
    <name evidence="2" type="ORF">M9R61_15825</name>
</gene>
<evidence type="ECO:0000256" key="1">
    <source>
        <dbReference type="SAM" id="Phobius"/>
    </source>
</evidence>
<keyword evidence="1" id="KW-0812">Transmembrane</keyword>
<protein>
    <submittedName>
        <fullName evidence="2">Uncharacterized protein</fullName>
    </submittedName>
</protein>
<dbReference type="AlphaFoldDB" id="A0A9X3LB52"/>
<accession>A0A9X3LB52</accession>
<dbReference type="Proteomes" id="UP001152172">
    <property type="component" value="Unassembled WGS sequence"/>
</dbReference>